<evidence type="ECO:0000256" key="4">
    <source>
        <dbReference type="ARBA" id="ARBA00022842"/>
    </source>
</evidence>
<accession>A0A941II62</accession>
<dbReference type="SFLD" id="SFLDS00003">
    <property type="entry name" value="Haloacid_Dehalogenase"/>
    <property type="match status" value="1"/>
</dbReference>
<protein>
    <submittedName>
        <fullName evidence="6">HAD family hydrolase</fullName>
    </submittedName>
</protein>
<dbReference type="Gene3D" id="1.10.150.240">
    <property type="entry name" value="Putative phosphatase, domain 2"/>
    <property type="match status" value="1"/>
</dbReference>
<dbReference type="InterPro" id="IPR051600">
    <property type="entry name" value="Beta-PGM-like"/>
</dbReference>
<keyword evidence="5" id="KW-0119">Carbohydrate metabolism</keyword>
<dbReference type="GO" id="GO:0016787">
    <property type="term" value="F:hydrolase activity"/>
    <property type="evidence" value="ECO:0007669"/>
    <property type="project" value="UniProtKB-KW"/>
</dbReference>
<dbReference type="InterPro" id="IPR036412">
    <property type="entry name" value="HAD-like_sf"/>
</dbReference>
<reference evidence="6" key="1">
    <citation type="submission" date="2021-04" db="EMBL/GenBank/DDBJ databases">
        <title>Genome based classification of Actinospica acidithermotolerans sp. nov., an actinobacterium isolated from an Indonesian hot spring.</title>
        <authorList>
            <person name="Kusuma A.B."/>
            <person name="Putra K.E."/>
            <person name="Nafisah S."/>
            <person name="Loh J."/>
            <person name="Nouioui I."/>
            <person name="Goodfellow M."/>
        </authorList>
    </citation>
    <scope>NUCLEOTIDE SEQUENCE</scope>
    <source>
        <strain evidence="6">MGRD01-02</strain>
    </source>
</reference>
<evidence type="ECO:0000313" key="7">
    <source>
        <dbReference type="Proteomes" id="UP000676325"/>
    </source>
</evidence>
<dbReference type="EMBL" id="JAGSOH010000047">
    <property type="protein sequence ID" value="MBR7827999.1"/>
    <property type="molecule type" value="Genomic_DNA"/>
</dbReference>
<gene>
    <name evidence="6" type="ORF">KDK95_16910</name>
</gene>
<comment type="similarity">
    <text evidence="2">Belongs to the HAD-like hydrolase superfamily. CbbY/CbbZ/Gph/YieH family.</text>
</comment>
<evidence type="ECO:0000256" key="2">
    <source>
        <dbReference type="ARBA" id="ARBA00006171"/>
    </source>
</evidence>
<dbReference type="Pfam" id="PF00702">
    <property type="entry name" value="Hydrolase"/>
    <property type="match status" value="1"/>
</dbReference>
<evidence type="ECO:0000256" key="3">
    <source>
        <dbReference type="ARBA" id="ARBA00022723"/>
    </source>
</evidence>
<name>A0A941II62_9ACTN</name>
<dbReference type="Gene3D" id="3.40.50.1000">
    <property type="entry name" value="HAD superfamily/HAD-like"/>
    <property type="match status" value="1"/>
</dbReference>
<dbReference type="PANTHER" id="PTHR46193">
    <property type="entry name" value="6-PHOSPHOGLUCONATE PHOSPHATASE"/>
    <property type="match status" value="1"/>
</dbReference>
<comment type="caution">
    <text evidence="6">The sequence shown here is derived from an EMBL/GenBank/DDBJ whole genome shotgun (WGS) entry which is preliminary data.</text>
</comment>
<dbReference type="PANTHER" id="PTHR46193:SF18">
    <property type="entry name" value="HEXITOL PHOSPHATASE B"/>
    <property type="match status" value="1"/>
</dbReference>
<proteinExistence type="inferred from homology"/>
<dbReference type="InterPro" id="IPR023214">
    <property type="entry name" value="HAD_sf"/>
</dbReference>
<dbReference type="AlphaFoldDB" id="A0A941II62"/>
<dbReference type="InterPro" id="IPR023198">
    <property type="entry name" value="PGP-like_dom2"/>
</dbReference>
<dbReference type="Proteomes" id="UP000676325">
    <property type="component" value="Unassembled WGS sequence"/>
</dbReference>
<keyword evidence="6" id="KW-0378">Hydrolase</keyword>
<keyword evidence="4" id="KW-0460">Magnesium</keyword>
<keyword evidence="3" id="KW-0479">Metal-binding</keyword>
<evidence type="ECO:0000313" key="6">
    <source>
        <dbReference type="EMBL" id="MBR7827999.1"/>
    </source>
</evidence>
<comment type="cofactor">
    <cofactor evidence="1">
        <name>Mg(2+)</name>
        <dbReference type="ChEBI" id="CHEBI:18420"/>
    </cofactor>
</comment>
<sequence length="278" mass="29161">MQEDTPLGAEAIGLDPAVRACLFDLDGVLTRAAEIHAEAWRRTFDAFLTAYDARGSRHTAPFDEQTDYELYLDGRTRTDGIRAFLGSRGIEVPMGDPEDKPGTDTMYGIGAAKQSEFLALLGTHGPRLDDDAVRYVREARYAGLSCAVVTCSANADALLSAAGVAHLFDVRIDGRLATALGLLGKPAPDVYIAAARGLEVKPGHAAVFDASLPGVEAARTGGFGAIVGVDRLGGGGYRARLRAHGATTVVRELGELLVQSGTATGAQPAARRVPGLED</sequence>
<organism evidence="6 7">
    <name type="scientific">Actinospica acidithermotolerans</name>
    <dbReference type="NCBI Taxonomy" id="2828514"/>
    <lineage>
        <taxon>Bacteria</taxon>
        <taxon>Bacillati</taxon>
        <taxon>Actinomycetota</taxon>
        <taxon>Actinomycetes</taxon>
        <taxon>Catenulisporales</taxon>
        <taxon>Actinospicaceae</taxon>
        <taxon>Actinospica</taxon>
    </lineage>
</organism>
<dbReference type="SFLD" id="SFLDG01129">
    <property type="entry name" value="C1.5:_HAD__Beta-PGM__Phosphata"/>
    <property type="match status" value="1"/>
</dbReference>
<dbReference type="GO" id="GO:0046872">
    <property type="term" value="F:metal ion binding"/>
    <property type="evidence" value="ECO:0007669"/>
    <property type="project" value="UniProtKB-KW"/>
</dbReference>
<dbReference type="SUPFAM" id="SSF56784">
    <property type="entry name" value="HAD-like"/>
    <property type="match status" value="1"/>
</dbReference>
<keyword evidence="7" id="KW-1185">Reference proteome</keyword>
<evidence type="ECO:0000256" key="5">
    <source>
        <dbReference type="ARBA" id="ARBA00023277"/>
    </source>
</evidence>
<dbReference type="RefSeq" id="WP_212519140.1">
    <property type="nucleotide sequence ID" value="NZ_JAGSOH010000047.1"/>
</dbReference>
<evidence type="ECO:0000256" key="1">
    <source>
        <dbReference type="ARBA" id="ARBA00001946"/>
    </source>
</evidence>